<dbReference type="Pfam" id="PF01590">
    <property type="entry name" value="GAF"/>
    <property type="match status" value="1"/>
</dbReference>
<dbReference type="InterPro" id="IPR003018">
    <property type="entry name" value="GAF"/>
</dbReference>
<dbReference type="SMART" id="SM00331">
    <property type="entry name" value="PP2C_SIG"/>
    <property type="match status" value="1"/>
</dbReference>
<dbReference type="Gene3D" id="3.30.565.10">
    <property type="entry name" value="Histidine kinase-like ATPase, C-terminal domain"/>
    <property type="match status" value="1"/>
</dbReference>
<sequence>MSVSWDDIGGLVDAHERFLAGAHVDSDVRDPVLDSWKRCRSAGLEPHRLLVPFVPDLAMEDPFLRAADPVLTRLTASLAHVSMTVVLCDGQARMVQRHGGDRQLLTRLDEVNFAPGFCASEAAAGTNGVGTALAERQPVLVLGREHFADCLSPFACAGAPIRNPLSGRVEAVLDLTCLRDDGDPTMLRLVREAAHDIEAALLEQATERERALLAAYRRAARATAGPGPGSGPGAGVFPSASDPASDPASASASPSAVAPGTATWPRQPERPSWPPDGEGRYAETLGRVDLAILREKAEELIASPHRTLDEVTLSGNRVATLLRRPIMSESGETGVVVEARVLGGPHIRHTQLAPPAEAPPPHPPTRPRPHRPAPATARRSSPPPAPQPLSPTTRRQPPAPSLTPTLAPRPTTTPAPSSPPVLLRPGPRPTLTPPPPHPAPYEPTPHEPDAPPGTAPSGTAPPGNTTRGTTPPEATTPETSTPETSTPDAWLLLIGEPGVGRLAVLARRRLELLHDAGVRIGTTLDVTRTAEELAEVAVPRFADFAAVDLPVSVLLGDEPEPLGPGTRLRRVALSAVHEESHLYEVGDPVRYVPSTPQARSWETGRSVLEPVLAEAGGWLAQDPARLERALAAGIHSLITVPLRARGATLGVVSFYRSEQPAPFEDDDLSLAQELVGRAAICIDNARRYTREHNTALALQRSLLPRGRPEQSAVDVAYRYLPAQAGVGGDWFDVIPLSGARVALVVGDVVGHGLHAAATMGRLRTAVHNFCALDLPPDELLTHLDDLVGRLDRGEGWAVENTHEDSGIVGATCLYAVYDPVSRHCALTRAGHPLPAVVAPDGTVEFVDLPSGPPLGLGGMPFETIELELAEGSQLVLYTDGLVEDRHRDIDTGLDMLRTVLARPDRAPEDTCEAVLDALLPARPCDDVALLVARTNTLGPERVAQWDLPSDPAVVSRAREAVTGQLAAWGLDELAFTTELVASELVTNAIRHATGPVQLRLLRDRALICEVYDGSGTSPRLRRARTEDEGGRGLFLVAQLTERWGTRYTPDGKTIWTEQPLPRP</sequence>
<dbReference type="InterPro" id="IPR052016">
    <property type="entry name" value="Bact_Sigma-Reg"/>
</dbReference>
<dbReference type="InterPro" id="IPR003594">
    <property type="entry name" value="HATPase_dom"/>
</dbReference>
<proteinExistence type="predicted"/>
<dbReference type="Gene3D" id="3.60.40.10">
    <property type="entry name" value="PPM-type phosphatase domain"/>
    <property type="match status" value="1"/>
</dbReference>
<dbReference type="Gene3D" id="3.30.450.40">
    <property type="match status" value="2"/>
</dbReference>
<dbReference type="SUPFAM" id="SSF81606">
    <property type="entry name" value="PP2C-like"/>
    <property type="match status" value="1"/>
</dbReference>
<feature type="compositionally biased region" description="Pro residues" evidence="2">
    <location>
        <begin position="426"/>
        <end position="443"/>
    </location>
</feature>
<dbReference type="PANTHER" id="PTHR43156:SF2">
    <property type="entry name" value="STAGE II SPORULATION PROTEIN E"/>
    <property type="match status" value="1"/>
</dbReference>
<feature type="domain" description="GAF" evidence="3">
    <location>
        <begin position="550"/>
        <end position="692"/>
    </location>
</feature>
<dbReference type="EMBL" id="JARAWJ010000020">
    <property type="protein sequence ID" value="MDX3040475.1"/>
    <property type="molecule type" value="Genomic_DNA"/>
</dbReference>
<evidence type="ECO:0000313" key="5">
    <source>
        <dbReference type="EMBL" id="MDX3040475.1"/>
    </source>
</evidence>
<keyword evidence="6" id="KW-1185">Reference proteome</keyword>
<dbReference type="CDD" id="cd16936">
    <property type="entry name" value="HATPase_RsbW-like"/>
    <property type="match status" value="1"/>
</dbReference>
<comment type="caution">
    <text evidence="5">The sequence shown here is derived from an EMBL/GenBank/DDBJ whole genome shotgun (WGS) entry which is preliminary data.</text>
</comment>
<gene>
    <name evidence="5" type="ORF">PV383_25320</name>
</gene>
<organism evidence="5 6">
    <name type="scientific">Streptomyces caniscabiei</name>
    <dbReference type="NCBI Taxonomy" id="2746961"/>
    <lineage>
        <taxon>Bacteria</taxon>
        <taxon>Bacillati</taxon>
        <taxon>Actinomycetota</taxon>
        <taxon>Actinomycetes</taxon>
        <taxon>Kitasatosporales</taxon>
        <taxon>Streptomycetaceae</taxon>
        <taxon>Streptomyces</taxon>
    </lineage>
</organism>
<reference evidence="5 6" key="1">
    <citation type="journal article" date="2023" name="Microb. Genom.">
        <title>Mesoterricola silvestris gen. nov., sp. nov., Mesoterricola sediminis sp. nov., Geothrix oryzae sp. nov., Geothrix edaphica sp. nov., Geothrix rubra sp. nov., and Geothrix limicola sp. nov., six novel members of Acidobacteriota isolated from soils.</title>
        <authorList>
            <person name="Weisberg A.J."/>
            <person name="Pearce E."/>
            <person name="Kramer C.G."/>
            <person name="Chang J.H."/>
            <person name="Clarke C.R."/>
        </authorList>
    </citation>
    <scope>NUCLEOTIDE SEQUENCE [LARGE SCALE GENOMIC DNA]</scope>
    <source>
        <strain evidence="5 6">NE20-4-1</strain>
    </source>
</reference>
<dbReference type="PANTHER" id="PTHR43156">
    <property type="entry name" value="STAGE II SPORULATION PROTEIN E-RELATED"/>
    <property type="match status" value="1"/>
</dbReference>
<feature type="compositionally biased region" description="Low complexity" evidence="2">
    <location>
        <begin position="235"/>
        <end position="259"/>
    </location>
</feature>
<evidence type="ECO:0000256" key="1">
    <source>
        <dbReference type="ARBA" id="ARBA00022801"/>
    </source>
</evidence>
<keyword evidence="1" id="KW-0378">Hydrolase</keyword>
<name>A0ABU4MVQ3_9ACTN</name>
<dbReference type="SUPFAM" id="SSF55874">
    <property type="entry name" value="ATPase domain of HSP90 chaperone/DNA topoisomerase II/histidine kinase"/>
    <property type="match status" value="1"/>
</dbReference>
<dbReference type="SMART" id="SM00065">
    <property type="entry name" value="GAF"/>
    <property type="match status" value="1"/>
</dbReference>
<dbReference type="InterPro" id="IPR036890">
    <property type="entry name" value="HATPase_C_sf"/>
</dbReference>
<feature type="compositionally biased region" description="Low complexity" evidence="2">
    <location>
        <begin position="455"/>
        <end position="487"/>
    </location>
</feature>
<dbReference type="InterPro" id="IPR001932">
    <property type="entry name" value="PPM-type_phosphatase-like_dom"/>
</dbReference>
<evidence type="ECO:0000313" key="6">
    <source>
        <dbReference type="Proteomes" id="UP001282474"/>
    </source>
</evidence>
<accession>A0ABU4MVQ3</accession>
<dbReference type="Pfam" id="PF13581">
    <property type="entry name" value="HATPase_c_2"/>
    <property type="match status" value="1"/>
</dbReference>
<evidence type="ECO:0000256" key="2">
    <source>
        <dbReference type="SAM" id="MobiDB-lite"/>
    </source>
</evidence>
<dbReference type="Pfam" id="PF07228">
    <property type="entry name" value="SpoIIE"/>
    <property type="match status" value="1"/>
</dbReference>
<evidence type="ECO:0000259" key="4">
    <source>
        <dbReference type="SMART" id="SM00331"/>
    </source>
</evidence>
<evidence type="ECO:0000259" key="3">
    <source>
        <dbReference type="SMART" id="SM00065"/>
    </source>
</evidence>
<feature type="domain" description="PPM-type phosphatase" evidence="4">
    <location>
        <begin position="710"/>
        <end position="934"/>
    </location>
</feature>
<dbReference type="Proteomes" id="UP001282474">
    <property type="component" value="Unassembled WGS sequence"/>
</dbReference>
<dbReference type="SUPFAM" id="SSF55781">
    <property type="entry name" value="GAF domain-like"/>
    <property type="match status" value="2"/>
</dbReference>
<feature type="region of interest" description="Disordered" evidence="2">
    <location>
        <begin position="222"/>
        <end position="281"/>
    </location>
</feature>
<feature type="region of interest" description="Disordered" evidence="2">
    <location>
        <begin position="349"/>
        <end position="487"/>
    </location>
</feature>
<dbReference type="Pfam" id="PF13185">
    <property type="entry name" value="GAF_2"/>
    <property type="match status" value="1"/>
</dbReference>
<protein>
    <submittedName>
        <fullName evidence="5">SpoIIE family protein phosphatase</fullName>
    </submittedName>
</protein>
<dbReference type="InterPro" id="IPR036457">
    <property type="entry name" value="PPM-type-like_dom_sf"/>
</dbReference>
<dbReference type="InterPro" id="IPR029016">
    <property type="entry name" value="GAF-like_dom_sf"/>
</dbReference>